<proteinExistence type="predicted"/>
<accession>A0ABV7UIK2</accession>
<organism evidence="1 2">
    <name type="scientific">Camelimonas fluminis</name>
    <dbReference type="NCBI Taxonomy" id="1576911"/>
    <lineage>
        <taxon>Bacteria</taxon>
        <taxon>Pseudomonadati</taxon>
        <taxon>Pseudomonadota</taxon>
        <taxon>Alphaproteobacteria</taxon>
        <taxon>Hyphomicrobiales</taxon>
        <taxon>Chelatococcaceae</taxon>
        <taxon>Camelimonas</taxon>
    </lineage>
</organism>
<dbReference type="EMBL" id="JBHRYC010000066">
    <property type="protein sequence ID" value="MFC3638343.1"/>
    <property type="molecule type" value="Genomic_DNA"/>
</dbReference>
<evidence type="ECO:0000313" key="2">
    <source>
        <dbReference type="Proteomes" id="UP001595704"/>
    </source>
</evidence>
<keyword evidence="2" id="KW-1185">Reference proteome</keyword>
<reference evidence="2" key="1">
    <citation type="journal article" date="2019" name="Int. J. Syst. Evol. Microbiol.">
        <title>The Global Catalogue of Microorganisms (GCM) 10K type strain sequencing project: providing services to taxonomists for standard genome sequencing and annotation.</title>
        <authorList>
            <consortium name="The Broad Institute Genomics Platform"/>
            <consortium name="The Broad Institute Genome Sequencing Center for Infectious Disease"/>
            <person name="Wu L."/>
            <person name="Ma J."/>
        </authorList>
    </citation>
    <scope>NUCLEOTIDE SEQUENCE [LARGE SCALE GENOMIC DNA]</scope>
    <source>
        <strain evidence="2">KCTC 42282</strain>
    </source>
</reference>
<dbReference type="Proteomes" id="UP001595704">
    <property type="component" value="Unassembled WGS sequence"/>
</dbReference>
<gene>
    <name evidence="1" type="ORF">ACFONL_13330</name>
</gene>
<evidence type="ECO:0000313" key="1">
    <source>
        <dbReference type="EMBL" id="MFC3638343.1"/>
    </source>
</evidence>
<sequence length="134" mass="14407">MPESASNILHEIIAIAAKSVSAMRGQQTDVGSLLPDSKKTVRALSFIDQLNAVESAAEQGEKRGHSLSDPQVTAALMQGVSLVLTYSPAQMDAVLGRRAHFRPCHSLRISVSRIPGTENVTINWASLIDQTVFP</sequence>
<name>A0ABV7UIK2_9HYPH</name>
<protein>
    <submittedName>
        <fullName evidence="1">Uncharacterized protein</fullName>
    </submittedName>
</protein>
<comment type="caution">
    <text evidence="1">The sequence shown here is derived from an EMBL/GenBank/DDBJ whole genome shotgun (WGS) entry which is preliminary data.</text>
</comment>
<dbReference type="RefSeq" id="WP_191321041.1">
    <property type="nucleotide sequence ID" value="NZ_BNCG01000038.1"/>
</dbReference>